<dbReference type="PANTHER" id="PTHR33327:SF3">
    <property type="entry name" value="RNA-DIRECTED DNA POLYMERASE"/>
    <property type="match status" value="1"/>
</dbReference>
<evidence type="ECO:0000313" key="2">
    <source>
        <dbReference type="EMBL" id="GBO13358.1"/>
    </source>
</evidence>
<reference evidence="2 3" key="1">
    <citation type="journal article" date="2019" name="Sci. Rep.">
        <title>Orb-weaving spider Araneus ventricosus genome elucidates the spidroin gene catalogue.</title>
        <authorList>
            <person name="Kono N."/>
            <person name="Nakamura H."/>
            <person name="Ohtoshi R."/>
            <person name="Moran D.A.P."/>
            <person name="Shinohara A."/>
            <person name="Yoshida Y."/>
            <person name="Fujiwara M."/>
            <person name="Mori M."/>
            <person name="Tomita M."/>
            <person name="Arakawa K."/>
        </authorList>
    </citation>
    <scope>NUCLEOTIDE SEQUENCE [LARGE SCALE GENOMIC DNA]</scope>
</reference>
<protein>
    <submittedName>
        <fullName evidence="2">Uncharacterized protein</fullName>
    </submittedName>
</protein>
<evidence type="ECO:0000313" key="3">
    <source>
        <dbReference type="Proteomes" id="UP000499080"/>
    </source>
</evidence>
<dbReference type="OrthoDB" id="6468684at2759"/>
<organism evidence="2 3">
    <name type="scientific">Araneus ventricosus</name>
    <name type="common">Orbweaver spider</name>
    <name type="synonym">Epeira ventricosa</name>
    <dbReference type="NCBI Taxonomy" id="182803"/>
    <lineage>
        <taxon>Eukaryota</taxon>
        <taxon>Metazoa</taxon>
        <taxon>Ecdysozoa</taxon>
        <taxon>Arthropoda</taxon>
        <taxon>Chelicerata</taxon>
        <taxon>Arachnida</taxon>
        <taxon>Araneae</taxon>
        <taxon>Araneomorphae</taxon>
        <taxon>Entelegynae</taxon>
        <taxon>Araneoidea</taxon>
        <taxon>Araneidae</taxon>
        <taxon>Araneus</taxon>
    </lineage>
</organism>
<accession>A0A4Y2UKG1</accession>
<dbReference type="Proteomes" id="UP000499080">
    <property type="component" value="Unassembled WGS sequence"/>
</dbReference>
<dbReference type="PANTHER" id="PTHR33327">
    <property type="entry name" value="ENDONUCLEASE"/>
    <property type="match status" value="1"/>
</dbReference>
<comment type="caution">
    <text evidence="2">The sequence shown here is derived from an EMBL/GenBank/DDBJ whole genome shotgun (WGS) entry which is preliminary data.</text>
</comment>
<gene>
    <name evidence="2" type="ORF">AVEN_73556_1</name>
</gene>
<sequence length="121" mass="13779">MKELNNGRVTDEVLKTLFLQRLPLSKQQILSDSEDDLESLVHIADKFGETMASASVIGEMLTRPSSSMLEPKCEESTNQVQRLSRELSRRKSRYRSSKTPFSNAFSRSHQYEKISVSCAFC</sequence>
<dbReference type="AlphaFoldDB" id="A0A4Y2UKG1"/>
<dbReference type="EMBL" id="BGPR01037692">
    <property type="protein sequence ID" value="GBO13358.1"/>
    <property type="molecule type" value="Genomic_DNA"/>
</dbReference>
<proteinExistence type="predicted"/>
<feature type="region of interest" description="Disordered" evidence="1">
    <location>
        <begin position="66"/>
        <end position="103"/>
    </location>
</feature>
<keyword evidence="3" id="KW-1185">Reference proteome</keyword>
<name>A0A4Y2UKG1_ARAVE</name>
<evidence type="ECO:0000256" key="1">
    <source>
        <dbReference type="SAM" id="MobiDB-lite"/>
    </source>
</evidence>